<keyword evidence="4" id="KW-1185">Reference proteome</keyword>
<feature type="compositionally biased region" description="Polar residues" evidence="2">
    <location>
        <begin position="42"/>
        <end position="51"/>
    </location>
</feature>
<feature type="region of interest" description="Disordered" evidence="2">
    <location>
        <begin position="36"/>
        <end position="61"/>
    </location>
</feature>
<feature type="coiled-coil region" evidence="1">
    <location>
        <begin position="214"/>
        <end position="295"/>
    </location>
</feature>
<accession>A0A5N6XAI8</accession>
<name>A0A5N6XAI8_9EURO</name>
<evidence type="ECO:0000256" key="1">
    <source>
        <dbReference type="SAM" id="Coils"/>
    </source>
</evidence>
<evidence type="ECO:0000256" key="2">
    <source>
        <dbReference type="SAM" id="MobiDB-lite"/>
    </source>
</evidence>
<protein>
    <submittedName>
        <fullName evidence="3">Uncharacterized protein</fullName>
    </submittedName>
</protein>
<feature type="region of interest" description="Disordered" evidence="2">
    <location>
        <begin position="524"/>
        <end position="559"/>
    </location>
</feature>
<reference evidence="4" key="1">
    <citation type="submission" date="2019-04" db="EMBL/GenBank/DDBJ databases">
        <title>Friends and foes A comparative genomics studyof 23 Aspergillus species from section Flavi.</title>
        <authorList>
            <consortium name="DOE Joint Genome Institute"/>
            <person name="Kjaerbolling I."/>
            <person name="Vesth T."/>
            <person name="Frisvad J.C."/>
            <person name="Nybo J.L."/>
            <person name="Theobald S."/>
            <person name="Kildgaard S."/>
            <person name="Isbrandt T."/>
            <person name="Kuo A."/>
            <person name="Sato A."/>
            <person name="Lyhne E.K."/>
            <person name="Kogle M.E."/>
            <person name="Wiebenga A."/>
            <person name="Kun R.S."/>
            <person name="Lubbers R.J."/>
            <person name="Makela M.R."/>
            <person name="Barry K."/>
            <person name="Chovatia M."/>
            <person name="Clum A."/>
            <person name="Daum C."/>
            <person name="Haridas S."/>
            <person name="He G."/>
            <person name="LaButti K."/>
            <person name="Lipzen A."/>
            <person name="Mondo S."/>
            <person name="Riley R."/>
            <person name="Salamov A."/>
            <person name="Simmons B.A."/>
            <person name="Magnuson J.K."/>
            <person name="Henrissat B."/>
            <person name="Mortensen U.H."/>
            <person name="Larsen T.O."/>
            <person name="Devries R.P."/>
            <person name="Grigoriev I.V."/>
            <person name="Machida M."/>
            <person name="Baker S.E."/>
            <person name="Andersen M.R."/>
        </authorList>
    </citation>
    <scope>NUCLEOTIDE SEQUENCE [LARGE SCALE GENOMIC DNA]</scope>
    <source>
        <strain evidence="4">CBS 130017</strain>
    </source>
</reference>
<evidence type="ECO:0000313" key="3">
    <source>
        <dbReference type="EMBL" id="KAE8330254.1"/>
    </source>
</evidence>
<feature type="compositionally biased region" description="Basic and acidic residues" evidence="2">
    <location>
        <begin position="52"/>
        <end position="61"/>
    </location>
</feature>
<sequence>MAADLISSLVKIGANALAAKLNPVGAVQNVKDLLGGGDNSGADDQTNATSAKSDKTENSAEEKNAEADLALIYSGLVIKPVEAMVELLSGPDGVIWELVTGVKAKNGKKDTTKGKWNLEMIKTMLERTKRTIRSSKVDRTTSNAKTLLGAINDTLKICKDLGAEGKKAINLSKDWEKPKKDSTKVAGWKKSAKKALASTRKLNSKKEVMTGNPMTAIMNTKENAEKEKVQARTDLTKLMVDSHLAKMNSALDVYTKMQDTARKMQESSIQMQNNLANLRREIAELDMEKATLETIRRVLSDCVSFLVDMKANIAKLVAFFQKVKVLIVTANTSHIRMLLNNSKLTMASREQDGLLDNITKRAIFEYSLDSICSFDFFQDIYGIYDQVNRQYIIPGFTLVNLLGKSADDSEVEKKKAELARYSSSAQKGILEIIESKVKKIVANIQPRINSIAAMLEEAGLPQLPAEEVQAMQEGSREVSQNIKLRIENNNLGLRVLQQSPEVRQEAGALIAKASDIEAQLKEAKDRAQRAADIETGNAVDNSDDDDDDEEEEDAFDLDS</sequence>
<gene>
    <name evidence="3" type="ORF">BDV39DRAFT_202060</name>
</gene>
<dbReference type="Proteomes" id="UP000325945">
    <property type="component" value="Unassembled WGS sequence"/>
</dbReference>
<dbReference type="EMBL" id="ML741774">
    <property type="protein sequence ID" value="KAE8330254.1"/>
    <property type="molecule type" value="Genomic_DNA"/>
</dbReference>
<feature type="compositionally biased region" description="Acidic residues" evidence="2">
    <location>
        <begin position="541"/>
        <end position="559"/>
    </location>
</feature>
<proteinExistence type="predicted"/>
<dbReference type="PANTHER" id="PTHR33488">
    <property type="entry name" value="ZGC:162509"/>
    <property type="match status" value="1"/>
</dbReference>
<dbReference type="AlphaFoldDB" id="A0A5N6XAI8"/>
<dbReference type="PANTHER" id="PTHR33488:SF2">
    <property type="entry name" value="EARLY ENDOSOME ANTIGEN 1-LIKE"/>
    <property type="match status" value="1"/>
</dbReference>
<evidence type="ECO:0000313" key="4">
    <source>
        <dbReference type="Proteomes" id="UP000325945"/>
    </source>
</evidence>
<keyword evidence="1" id="KW-0175">Coiled coil</keyword>
<organism evidence="3 4">
    <name type="scientific">Aspergillus sergii</name>
    <dbReference type="NCBI Taxonomy" id="1034303"/>
    <lineage>
        <taxon>Eukaryota</taxon>
        <taxon>Fungi</taxon>
        <taxon>Dikarya</taxon>
        <taxon>Ascomycota</taxon>
        <taxon>Pezizomycotina</taxon>
        <taxon>Eurotiomycetes</taxon>
        <taxon>Eurotiomycetidae</taxon>
        <taxon>Eurotiales</taxon>
        <taxon>Aspergillaceae</taxon>
        <taxon>Aspergillus</taxon>
        <taxon>Aspergillus subgen. Circumdati</taxon>
    </lineage>
</organism>